<protein>
    <recommendedName>
        <fullName evidence="3">NodB homology domain-containing protein</fullName>
    </recommendedName>
</protein>
<dbReference type="PANTHER" id="PTHR34216:SF3">
    <property type="entry name" value="POLY-BETA-1,6-N-ACETYL-D-GLUCOSAMINE N-DEACETYLASE"/>
    <property type="match status" value="1"/>
</dbReference>
<evidence type="ECO:0000313" key="4">
    <source>
        <dbReference type="EMBL" id="GAA1953956.1"/>
    </source>
</evidence>
<reference evidence="4 5" key="1">
    <citation type="journal article" date="2019" name="Int. J. Syst. Evol. Microbiol.">
        <title>The Global Catalogue of Microorganisms (GCM) 10K type strain sequencing project: providing services to taxonomists for standard genome sequencing and annotation.</title>
        <authorList>
            <consortium name="The Broad Institute Genomics Platform"/>
            <consortium name="The Broad Institute Genome Sequencing Center for Infectious Disease"/>
            <person name="Wu L."/>
            <person name="Ma J."/>
        </authorList>
    </citation>
    <scope>NUCLEOTIDE SEQUENCE [LARGE SCALE GENOMIC DNA]</scope>
    <source>
        <strain evidence="4 5">JCM 14901</strain>
    </source>
</reference>
<dbReference type="PROSITE" id="PS51677">
    <property type="entry name" value="NODB"/>
    <property type="match status" value="1"/>
</dbReference>
<accession>A0ABN2QNJ4</accession>
<evidence type="ECO:0000256" key="1">
    <source>
        <dbReference type="ARBA" id="ARBA00004613"/>
    </source>
</evidence>
<organism evidence="4 5">
    <name type="scientific">Microbacterium deminutum</name>
    <dbReference type="NCBI Taxonomy" id="344164"/>
    <lineage>
        <taxon>Bacteria</taxon>
        <taxon>Bacillati</taxon>
        <taxon>Actinomycetota</taxon>
        <taxon>Actinomycetes</taxon>
        <taxon>Micrococcales</taxon>
        <taxon>Microbacteriaceae</taxon>
        <taxon>Microbacterium</taxon>
    </lineage>
</organism>
<dbReference type="PANTHER" id="PTHR34216">
    <property type="match status" value="1"/>
</dbReference>
<keyword evidence="2" id="KW-0732">Signal</keyword>
<dbReference type="InterPro" id="IPR011330">
    <property type="entry name" value="Glyco_hydro/deAcase_b/a-brl"/>
</dbReference>
<dbReference type="SUPFAM" id="SSF88713">
    <property type="entry name" value="Glycoside hydrolase/deacetylase"/>
    <property type="match status" value="1"/>
</dbReference>
<dbReference type="Pfam" id="PF01522">
    <property type="entry name" value="Polysacc_deac_1"/>
    <property type="match status" value="1"/>
</dbReference>
<comment type="subcellular location">
    <subcellularLocation>
        <location evidence="1">Secreted</location>
    </subcellularLocation>
</comment>
<proteinExistence type="predicted"/>
<keyword evidence="5" id="KW-1185">Reference proteome</keyword>
<evidence type="ECO:0000259" key="3">
    <source>
        <dbReference type="PROSITE" id="PS51677"/>
    </source>
</evidence>
<dbReference type="InterPro" id="IPR002509">
    <property type="entry name" value="NODB_dom"/>
</dbReference>
<gene>
    <name evidence="4" type="ORF">GCM10009776_14800</name>
</gene>
<feature type="domain" description="NodB homology" evidence="3">
    <location>
        <begin position="58"/>
        <end position="236"/>
    </location>
</feature>
<dbReference type="CDD" id="cd10918">
    <property type="entry name" value="CE4_NodB_like_5s_6s"/>
    <property type="match status" value="1"/>
</dbReference>
<evidence type="ECO:0000313" key="5">
    <source>
        <dbReference type="Proteomes" id="UP001499933"/>
    </source>
</evidence>
<evidence type="ECO:0000256" key="2">
    <source>
        <dbReference type="ARBA" id="ARBA00022729"/>
    </source>
</evidence>
<name>A0ABN2QNJ4_9MICO</name>
<dbReference type="Gene3D" id="3.20.20.370">
    <property type="entry name" value="Glycoside hydrolase/deacetylase"/>
    <property type="match status" value="1"/>
</dbReference>
<comment type="caution">
    <text evidence="4">The sequence shown here is derived from an EMBL/GenBank/DDBJ whole genome shotgun (WGS) entry which is preliminary data.</text>
</comment>
<dbReference type="Proteomes" id="UP001499933">
    <property type="component" value="Unassembled WGS sequence"/>
</dbReference>
<sequence>MIATESNTPAVRIPPRVITLNFHGIGTPRRVLEPGEERFWITHDQYLQVLDVALAHSRRVEITFDDANESDYELGLQALLDRGIAARFFIITDRIGEDGSLSAGQLAEMAACGMTFGTHGASHRPWTDLARTGELSGELNDSSSRLTRIVGEAIKHAAFPQGLYNRAVLKELRARKFTRAYSVDEGWSREHEWLRTRYSVIHSDTAATVARLLDSPTLTSDPWPLRPAKQALKRWR</sequence>
<dbReference type="EMBL" id="BAAAOG010000002">
    <property type="protein sequence ID" value="GAA1953956.1"/>
    <property type="molecule type" value="Genomic_DNA"/>
</dbReference>
<dbReference type="InterPro" id="IPR051398">
    <property type="entry name" value="Polysacch_Deacetylase"/>
</dbReference>